<proteinExistence type="predicted"/>
<dbReference type="Proteomes" id="UP000037696">
    <property type="component" value="Unassembled WGS sequence"/>
</dbReference>
<evidence type="ECO:0008006" key="3">
    <source>
        <dbReference type="Google" id="ProtNLM"/>
    </source>
</evidence>
<evidence type="ECO:0000313" key="1">
    <source>
        <dbReference type="EMBL" id="KOS39279.1"/>
    </source>
</evidence>
<evidence type="ECO:0000313" key="2">
    <source>
        <dbReference type="Proteomes" id="UP000037696"/>
    </source>
</evidence>
<reference evidence="1 2" key="1">
    <citation type="submission" date="2015-08" db="EMBL/GenBank/DDBJ databases">
        <title>Genome sequencing of Penicillium nordicum.</title>
        <authorList>
            <person name="Nguyen H.D."/>
            <person name="Seifert K.A."/>
        </authorList>
    </citation>
    <scope>NUCLEOTIDE SEQUENCE [LARGE SCALE GENOMIC DNA]</scope>
    <source>
        <strain evidence="1 2">DAOMC 185683</strain>
    </source>
</reference>
<dbReference type="EMBL" id="LHQQ01000210">
    <property type="protein sequence ID" value="KOS39279.1"/>
    <property type="molecule type" value="Genomic_DNA"/>
</dbReference>
<accession>A0A0N0RXZ0</accession>
<comment type="caution">
    <text evidence="1">The sequence shown here is derived from an EMBL/GenBank/DDBJ whole genome shotgun (WGS) entry which is preliminary data.</text>
</comment>
<name>A0A0N0RXZ0_9EURO</name>
<organism evidence="1 2">
    <name type="scientific">Penicillium nordicum</name>
    <dbReference type="NCBI Taxonomy" id="229535"/>
    <lineage>
        <taxon>Eukaryota</taxon>
        <taxon>Fungi</taxon>
        <taxon>Dikarya</taxon>
        <taxon>Ascomycota</taxon>
        <taxon>Pezizomycotina</taxon>
        <taxon>Eurotiomycetes</taxon>
        <taxon>Eurotiomycetidae</taxon>
        <taxon>Eurotiales</taxon>
        <taxon>Aspergillaceae</taxon>
        <taxon>Penicillium</taxon>
    </lineage>
</organism>
<protein>
    <recommendedName>
        <fullName evidence="3">HNH nuclease domain-containing protein</fullName>
    </recommendedName>
</protein>
<sequence length="142" mass="16125">MRSTASTLSILKRQRDLLVEDLEDAVESKRQRLHQPSDDGLLERAYRDTIIPRVMNASAKQRAKPFDQSRFKKEVNQYYGITEHCQHNMSWCQALGLMKPKAHVKAAHLVPKSLTADEVAHLFGVGEVVLSDPRNGKYIPTT</sequence>
<dbReference type="STRING" id="229535.A0A0N0RXZ0"/>
<keyword evidence="2" id="KW-1185">Reference proteome</keyword>
<gene>
    <name evidence="1" type="ORF">ACN38_g9889</name>
</gene>
<dbReference type="OrthoDB" id="5386595at2759"/>
<dbReference type="AlphaFoldDB" id="A0A0N0RXZ0"/>